<evidence type="ECO:0000313" key="2">
    <source>
        <dbReference type="EMBL" id="KAK5193649.1"/>
    </source>
</evidence>
<accession>A0ABR0LN14</accession>
<feature type="non-terminal residue" evidence="2">
    <location>
        <position position="1"/>
    </location>
</feature>
<proteinExistence type="predicted"/>
<feature type="non-terminal residue" evidence="2">
    <location>
        <position position="327"/>
    </location>
</feature>
<organism evidence="2 3">
    <name type="scientific">Cryomyces antarcticus</name>
    <dbReference type="NCBI Taxonomy" id="329879"/>
    <lineage>
        <taxon>Eukaryota</taxon>
        <taxon>Fungi</taxon>
        <taxon>Dikarya</taxon>
        <taxon>Ascomycota</taxon>
        <taxon>Pezizomycotina</taxon>
        <taxon>Dothideomycetes</taxon>
        <taxon>Dothideomycetes incertae sedis</taxon>
        <taxon>Cryomyces</taxon>
    </lineage>
</organism>
<gene>
    <name evidence="2" type="ORF">LTR16_007267</name>
</gene>
<dbReference type="Proteomes" id="UP001357485">
    <property type="component" value="Unassembled WGS sequence"/>
</dbReference>
<comment type="caution">
    <text evidence="2">The sequence shown here is derived from an EMBL/GenBank/DDBJ whole genome shotgun (WGS) entry which is preliminary data.</text>
</comment>
<evidence type="ECO:0000256" key="1">
    <source>
        <dbReference type="SAM" id="MobiDB-lite"/>
    </source>
</evidence>
<feature type="region of interest" description="Disordered" evidence="1">
    <location>
        <begin position="223"/>
        <end position="327"/>
    </location>
</feature>
<sequence length="327" mass="36454">PIGGMFTRAWERFRVAEEVRQEERNVRQPFAEEWRGSREIARSTSATRIGSNPLESWAWDNPEETARALVNEYIANLEAGQTGELDRPLFQPREALSAPRSLSMATGADITTLRVRLISVRESLASMGSESRYLTRESGRRIAELRRRMEEVDVNTVTREEILEIGRLIELGGDSPHSQNRTAEQNVLEALERRRGGPIRSHHLFMPRNGDWDFAARPNIPMATYESGPESTAANTDAIAPASGAGRDPRRIEPTRTEQDEAAGGTWGTGHWLTDPNSGDPDWFADGPATQAGEPDESTSHDEERRAALVEERTDVATDPPWTLTAD</sequence>
<evidence type="ECO:0000313" key="3">
    <source>
        <dbReference type="Proteomes" id="UP001357485"/>
    </source>
</evidence>
<keyword evidence="3" id="KW-1185">Reference proteome</keyword>
<dbReference type="EMBL" id="JAVRRA010017931">
    <property type="protein sequence ID" value="KAK5193649.1"/>
    <property type="molecule type" value="Genomic_DNA"/>
</dbReference>
<feature type="compositionally biased region" description="Basic and acidic residues" evidence="1">
    <location>
        <begin position="298"/>
        <end position="316"/>
    </location>
</feature>
<name>A0ABR0LN14_9PEZI</name>
<feature type="compositionally biased region" description="Basic and acidic residues" evidence="1">
    <location>
        <begin position="247"/>
        <end position="259"/>
    </location>
</feature>
<protein>
    <submittedName>
        <fullName evidence="2">Uncharacterized protein</fullName>
    </submittedName>
</protein>
<reference evidence="2 3" key="1">
    <citation type="submission" date="2023-08" db="EMBL/GenBank/DDBJ databases">
        <title>Black Yeasts Isolated from many extreme environments.</title>
        <authorList>
            <person name="Coleine C."/>
            <person name="Stajich J.E."/>
            <person name="Selbmann L."/>
        </authorList>
    </citation>
    <scope>NUCLEOTIDE SEQUENCE [LARGE SCALE GENOMIC DNA]</scope>
    <source>
        <strain evidence="2 3">CCFEE 536</strain>
    </source>
</reference>